<organism evidence="15 16">
    <name type="scientific">Cymbomonas tetramitiformis</name>
    <dbReference type="NCBI Taxonomy" id="36881"/>
    <lineage>
        <taxon>Eukaryota</taxon>
        <taxon>Viridiplantae</taxon>
        <taxon>Chlorophyta</taxon>
        <taxon>Pyramimonadophyceae</taxon>
        <taxon>Pyramimonadales</taxon>
        <taxon>Pyramimonadaceae</taxon>
        <taxon>Cymbomonas</taxon>
    </lineage>
</organism>
<keyword evidence="4" id="KW-0808">Transferase</keyword>
<evidence type="ECO:0000256" key="8">
    <source>
        <dbReference type="ARBA" id="ARBA00023034"/>
    </source>
</evidence>
<dbReference type="EC" id="2.4.3.1" evidence="13"/>
<evidence type="ECO:0000256" key="5">
    <source>
        <dbReference type="ARBA" id="ARBA00022692"/>
    </source>
</evidence>
<dbReference type="GO" id="GO:0003835">
    <property type="term" value="F:beta-galactoside alpha-2,6-sialyltransferase activity"/>
    <property type="evidence" value="ECO:0007669"/>
    <property type="project" value="UniProtKB-EC"/>
</dbReference>
<comment type="caution">
    <text evidence="15">The sequence shown here is derived from an EMBL/GenBank/DDBJ whole genome shotgun (WGS) entry which is preliminary data.</text>
</comment>
<keyword evidence="5 14" id="KW-0812">Transmembrane</keyword>
<keyword evidence="11" id="KW-0325">Glycoprotein</keyword>
<evidence type="ECO:0000256" key="4">
    <source>
        <dbReference type="ARBA" id="ARBA00022679"/>
    </source>
</evidence>
<dbReference type="AlphaFoldDB" id="A0AAE0BST3"/>
<dbReference type="Proteomes" id="UP001190700">
    <property type="component" value="Unassembled WGS sequence"/>
</dbReference>
<evidence type="ECO:0000256" key="1">
    <source>
        <dbReference type="ARBA" id="ARBA00004447"/>
    </source>
</evidence>
<comment type="similarity">
    <text evidence="2">Belongs to the glycosyltransferase 29 family.</text>
</comment>
<evidence type="ECO:0000256" key="6">
    <source>
        <dbReference type="ARBA" id="ARBA00022968"/>
    </source>
</evidence>
<evidence type="ECO:0000313" key="16">
    <source>
        <dbReference type="Proteomes" id="UP001190700"/>
    </source>
</evidence>
<protein>
    <recommendedName>
        <fullName evidence="13">beta-galactoside alpha-(2,6)-sialyltransferase</fullName>
        <ecNumber evidence="13">2.4.3.1</ecNumber>
    </recommendedName>
</protein>
<dbReference type="EMBL" id="LGRX02033234">
    <property type="protein sequence ID" value="KAK3242126.1"/>
    <property type="molecule type" value="Genomic_DNA"/>
</dbReference>
<accession>A0AAE0BST3</accession>
<keyword evidence="8" id="KW-0333">Golgi apparatus</keyword>
<keyword evidence="6" id="KW-0735">Signal-anchor</keyword>
<gene>
    <name evidence="15" type="ORF">CYMTET_48173</name>
</gene>
<keyword evidence="10" id="KW-1015">Disulfide bond</keyword>
<evidence type="ECO:0000256" key="9">
    <source>
        <dbReference type="ARBA" id="ARBA00023136"/>
    </source>
</evidence>
<sequence>MSGENESHVFLTLMLAVFVGFLTYNFADIIEIFDAYSTPELILPEPSVTALEIGPQSDRSDEQRVEEDRALERFRQEIIKEDQRHDRLKVISRVNSPTDEEDEDTKAIFEIVRLAQTQHSRGRSVQIANRNAAYVDEDGVILPSISGAMCLIKEDCTTACEDACKTVAGQQLCAGQCKNKCTRTCQRRSSQDGEQNCEETCERSCVNSCLRATDSTLIQQGLCREETKAKCSAECKGTRKTAQIACEDRCLEKATDSCTGRLNENCREQCGRHLCVDSKCTCPVYFSGDPMCSKPLDITSQLPRRYADCAAPVTHSKFNTNKNINISLANLNHPITADYIAQAHRREGGIKRRWKPDLPMMADFSTCAIVGSSTSMKGKGAGAEIDGHTAVFRFNDAPTEGFEEDVGRKTTLRVQNVMTCGWHESTGEMCLHYTGWTGNTCERENLDWWKDCKTLRLSDRMLLYVKVLFRDPRSIFLRDRVMAKSTILGGGRHKEANRDTSAGFFGIALALHMCGKVNIYGFSQGSGHYFKKIDRSRGQRRFAAKHAWALERQCVNVVSSLQGVAKHS</sequence>
<keyword evidence="7 14" id="KW-1133">Transmembrane helix</keyword>
<evidence type="ECO:0000256" key="13">
    <source>
        <dbReference type="ARBA" id="ARBA00034329"/>
    </source>
</evidence>
<evidence type="ECO:0000256" key="14">
    <source>
        <dbReference type="SAM" id="Phobius"/>
    </source>
</evidence>
<dbReference type="InterPro" id="IPR001675">
    <property type="entry name" value="Glyco_trans_29"/>
</dbReference>
<dbReference type="Gene3D" id="3.90.1480.20">
    <property type="entry name" value="Glycosyl transferase family 29"/>
    <property type="match status" value="1"/>
</dbReference>
<evidence type="ECO:0000256" key="3">
    <source>
        <dbReference type="ARBA" id="ARBA00022676"/>
    </source>
</evidence>
<dbReference type="PANTHER" id="PTHR46059:SF1">
    <property type="entry name" value="BETA-GALACTOSIDE ALPHA-2,6-SIALYLTRANSFERASE"/>
    <property type="match status" value="1"/>
</dbReference>
<evidence type="ECO:0000256" key="11">
    <source>
        <dbReference type="ARBA" id="ARBA00023180"/>
    </source>
</evidence>
<proteinExistence type="inferred from homology"/>
<comment type="catalytic activity">
    <reaction evidence="12">
        <text>a beta-D-galactoside + CMP-N-acetyl-beta-neuraminate = an N-acetyl-alpha-neuraminyl-(2-&gt;6)-beta-D-galactosyl derivative + CMP + H(+)</text>
        <dbReference type="Rhea" id="RHEA:52104"/>
        <dbReference type="ChEBI" id="CHEBI:15378"/>
        <dbReference type="ChEBI" id="CHEBI:28034"/>
        <dbReference type="ChEBI" id="CHEBI:57812"/>
        <dbReference type="ChEBI" id="CHEBI:60377"/>
        <dbReference type="ChEBI" id="CHEBI:136398"/>
        <dbReference type="EC" id="2.4.3.1"/>
    </reaction>
</comment>
<evidence type="ECO:0000313" key="15">
    <source>
        <dbReference type="EMBL" id="KAK3242126.1"/>
    </source>
</evidence>
<evidence type="ECO:0000256" key="2">
    <source>
        <dbReference type="ARBA" id="ARBA00006003"/>
    </source>
</evidence>
<keyword evidence="3" id="KW-0328">Glycosyltransferase</keyword>
<feature type="transmembrane region" description="Helical" evidence="14">
    <location>
        <begin position="9"/>
        <end position="27"/>
    </location>
</feature>
<dbReference type="InterPro" id="IPR038578">
    <property type="entry name" value="GT29-like_sf"/>
</dbReference>
<evidence type="ECO:0000256" key="10">
    <source>
        <dbReference type="ARBA" id="ARBA00023157"/>
    </source>
</evidence>
<dbReference type="GO" id="GO:0032580">
    <property type="term" value="C:Golgi cisterna membrane"/>
    <property type="evidence" value="ECO:0007669"/>
    <property type="project" value="UniProtKB-SubCell"/>
</dbReference>
<name>A0AAE0BST3_9CHLO</name>
<keyword evidence="16" id="KW-1185">Reference proteome</keyword>
<comment type="subcellular location">
    <subcellularLocation>
        <location evidence="1">Golgi apparatus</location>
        <location evidence="1">Golgi stack membrane</location>
        <topology evidence="1">Single-pass type II membrane protein</topology>
    </subcellularLocation>
</comment>
<keyword evidence="9 14" id="KW-0472">Membrane</keyword>
<dbReference type="Pfam" id="PF00777">
    <property type="entry name" value="Glyco_transf_29"/>
    <property type="match status" value="1"/>
</dbReference>
<dbReference type="PANTHER" id="PTHR46059">
    <property type="entry name" value="BETA-GALACTOSIDE ALPHA-2,6-SIALYLTRANSFERASE"/>
    <property type="match status" value="1"/>
</dbReference>
<evidence type="ECO:0000256" key="12">
    <source>
        <dbReference type="ARBA" id="ARBA00034249"/>
    </source>
</evidence>
<reference evidence="15 16" key="1">
    <citation type="journal article" date="2015" name="Genome Biol. Evol.">
        <title>Comparative Genomics of a Bacterivorous Green Alga Reveals Evolutionary Causalities and Consequences of Phago-Mixotrophic Mode of Nutrition.</title>
        <authorList>
            <person name="Burns J.A."/>
            <person name="Paasch A."/>
            <person name="Narechania A."/>
            <person name="Kim E."/>
        </authorList>
    </citation>
    <scope>NUCLEOTIDE SEQUENCE [LARGE SCALE GENOMIC DNA]</scope>
    <source>
        <strain evidence="15 16">PLY_AMNH</strain>
    </source>
</reference>
<evidence type="ECO:0000256" key="7">
    <source>
        <dbReference type="ARBA" id="ARBA00022989"/>
    </source>
</evidence>